<gene>
    <name evidence="1" type="ORF">EII35_13150</name>
</gene>
<evidence type="ECO:0000313" key="2">
    <source>
        <dbReference type="Proteomes" id="UP000280935"/>
    </source>
</evidence>
<dbReference type="Pfam" id="PF14103">
    <property type="entry name" value="DUF4276"/>
    <property type="match status" value="1"/>
</dbReference>
<comment type="caution">
    <text evidence="1">The sequence shown here is derived from an EMBL/GenBank/DDBJ whole genome shotgun (WGS) entry which is preliminary data.</text>
</comment>
<evidence type="ECO:0000313" key="1">
    <source>
        <dbReference type="EMBL" id="RRD48388.1"/>
    </source>
</evidence>
<dbReference type="AlphaFoldDB" id="A0A3P1WRC5"/>
<organism evidence="1 2">
    <name type="scientific">Arachnia propionica</name>
    <dbReference type="NCBI Taxonomy" id="1750"/>
    <lineage>
        <taxon>Bacteria</taxon>
        <taxon>Bacillati</taxon>
        <taxon>Actinomycetota</taxon>
        <taxon>Actinomycetes</taxon>
        <taxon>Propionibacteriales</taxon>
        <taxon>Propionibacteriaceae</taxon>
        <taxon>Arachnia</taxon>
    </lineage>
</organism>
<accession>A0A3P1WRC5</accession>
<proteinExistence type="predicted"/>
<reference evidence="1 2" key="1">
    <citation type="submission" date="2018-11" db="EMBL/GenBank/DDBJ databases">
        <title>Genomes From Bacteria Associated with the Canine Oral Cavity: a Test Case for Automated Genome-Based Taxonomic Assignment.</title>
        <authorList>
            <person name="Coil D.A."/>
            <person name="Jospin G."/>
            <person name="Darling A.E."/>
            <person name="Wallis C."/>
            <person name="Davis I.J."/>
            <person name="Harris S."/>
            <person name="Eisen J.A."/>
            <person name="Holcombe L.J."/>
            <person name="O'Flynn C."/>
        </authorList>
    </citation>
    <scope>NUCLEOTIDE SEQUENCE [LARGE SCALE GENOMIC DNA]</scope>
    <source>
        <strain evidence="1 2">OH2822_COT-296</strain>
    </source>
</reference>
<protein>
    <submittedName>
        <fullName evidence="1">DUF4276 family protein</fullName>
    </submittedName>
</protein>
<name>A0A3P1WRC5_9ACTN</name>
<dbReference type="OrthoDB" id="9801478at2"/>
<dbReference type="Proteomes" id="UP000280935">
    <property type="component" value="Unassembled WGS sequence"/>
</dbReference>
<sequence length="212" mass="23266">MRLIALLVEGHTEERVVDQVLAPAARKHDIVLQPIVVCTSAGHHGGGSWRNYHDKLQVLLKQQHLDTVGILIDLYGYPSGAPGRSPSSTSDREALMQALVDKYDKHDSPRFRPCIVLHEVEAWVLAAIDAGGADKDLEPRQVARVRRAIEEAGGAEAVNSQPDLAPSKRLTRIVPGYLKVVNGPRWIAAAGLGAVLERCPVFKAWWEELLIV</sequence>
<dbReference type="RefSeq" id="WP_125228923.1">
    <property type="nucleotide sequence ID" value="NZ_RQYT01000042.1"/>
</dbReference>
<dbReference type="EMBL" id="RQYT01000042">
    <property type="protein sequence ID" value="RRD48388.1"/>
    <property type="molecule type" value="Genomic_DNA"/>
</dbReference>
<dbReference type="InterPro" id="IPR025455">
    <property type="entry name" value="DUF4276"/>
</dbReference>